<dbReference type="PRINTS" id="PR00463">
    <property type="entry name" value="EP450I"/>
</dbReference>
<dbReference type="InterPro" id="IPR017972">
    <property type="entry name" value="Cyt_P450_CS"/>
</dbReference>
<dbReference type="InterPro" id="IPR001128">
    <property type="entry name" value="Cyt_P450"/>
</dbReference>
<dbReference type="GO" id="GO:0004497">
    <property type="term" value="F:monooxygenase activity"/>
    <property type="evidence" value="ECO:0007669"/>
    <property type="project" value="UniProtKB-KW"/>
</dbReference>
<dbReference type="InterPro" id="IPR050121">
    <property type="entry name" value="Cytochrome_P450_monoxygenase"/>
</dbReference>
<sequence length="491" mass="55559">MDNNQIVNQAPLVALGLVALAAVYSIVQVFRQDTSKVPGPWYTKWTRAVLTWNWLKGRRTLYVHALHEQYGSVVRIAPGEVDFSDKSAFKQIYNVKSPFRKADWYTAIAGARQFEHVFTTTDNELHRRFRRLLAGPMSESSLKSMVPLINSRVDLAIEKMKDEMKTRGAADVLKWWMFMATDIIGELSFGTSFQALEAGKKTSYIKDLEDIAPLGALRTTFPFLTEYTDYFPLPVLKRAKESLLRMRKYARESVGRYQKLVEADPDNVHPTLFTNMFRAEVEEKLTFQEVVNNAQGYIVAGTDTTANTLTYLVWRVCRNPAIKARLLSELQTLPESGYDDAELRELPYLTRVIEEALRLHSAAPSGLPRAVPQSGANLAGYHFDAGTTVCTQAYTMHRNPEVFVDPETFNPDRWESATKDMKDAFMPFGAGSRICLGLHLARIELRLATARFFLAFPNAKISTREGMSDADMAPEIYFLVVPKGHRCLVEA</sequence>
<feature type="transmembrane region" description="Helical" evidence="9">
    <location>
        <begin position="12"/>
        <end position="30"/>
    </location>
</feature>
<evidence type="ECO:0000256" key="9">
    <source>
        <dbReference type="SAM" id="Phobius"/>
    </source>
</evidence>
<dbReference type="AlphaFoldDB" id="A0AAE0TVC2"/>
<dbReference type="Proteomes" id="UP001285441">
    <property type="component" value="Unassembled WGS sequence"/>
</dbReference>
<dbReference type="GO" id="GO:0016705">
    <property type="term" value="F:oxidoreductase activity, acting on paired donors, with incorporation or reduction of molecular oxygen"/>
    <property type="evidence" value="ECO:0007669"/>
    <property type="project" value="InterPro"/>
</dbReference>
<dbReference type="GO" id="GO:0020037">
    <property type="term" value="F:heme binding"/>
    <property type="evidence" value="ECO:0007669"/>
    <property type="project" value="InterPro"/>
</dbReference>
<dbReference type="SUPFAM" id="SSF48264">
    <property type="entry name" value="Cytochrome P450"/>
    <property type="match status" value="1"/>
</dbReference>
<keyword evidence="11" id="KW-1185">Reference proteome</keyword>
<dbReference type="InterPro" id="IPR036396">
    <property type="entry name" value="Cyt_P450_sf"/>
</dbReference>
<comment type="cofactor">
    <cofactor evidence="1 7">
        <name>heme</name>
        <dbReference type="ChEBI" id="CHEBI:30413"/>
    </cofactor>
</comment>
<keyword evidence="8" id="KW-0503">Monooxygenase</keyword>
<evidence type="ECO:0000313" key="10">
    <source>
        <dbReference type="EMBL" id="KAK3380932.1"/>
    </source>
</evidence>
<reference evidence="10" key="1">
    <citation type="journal article" date="2023" name="Mol. Phylogenet. Evol.">
        <title>Genome-scale phylogeny and comparative genomics of the fungal order Sordariales.</title>
        <authorList>
            <person name="Hensen N."/>
            <person name="Bonometti L."/>
            <person name="Westerberg I."/>
            <person name="Brannstrom I.O."/>
            <person name="Guillou S."/>
            <person name="Cros-Aarteil S."/>
            <person name="Calhoun S."/>
            <person name="Haridas S."/>
            <person name="Kuo A."/>
            <person name="Mondo S."/>
            <person name="Pangilinan J."/>
            <person name="Riley R."/>
            <person name="LaButti K."/>
            <person name="Andreopoulos B."/>
            <person name="Lipzen A."/>
            <person name="Chen C."/>
            <person name="Yan M."/>
            <person name="Daum C."/>
            <person name="Ng V."/>
            <person name="Clum A."/>
            <person name="Steindorff A."/>
            <person name="Ohm R.A."/>
            <person name="Martin F."/>
            <person name="Silar P."/>
            <person name="Natvig D.O."/>
            <person name="Lalanne C."/>
            <person name="Gautier V."/>
            <person name="Ament-Velasquez S.L."/>
            <person name="Kruys A."/>
            <person name="Hutchinson M.I."/>
            <person name="Powell A.J."/>
            <person name="Barry K."/>
            <person name="Miller A.N."/>
            <person name="Grigoriev I.V."/>
            <person name="Debuchy R."/>
            <person name="Gladieux P."/>
            <person name="Hiltunen Thoren M."/>
            <person name="Johannesson H."/>
        </authorList>
    </citation>
    <scope>NUCLEOTIDE SEQUENCE</scope>
    <source>
        <strain evidence="10">CBS 232.78</strain>
    </source>
</reference>
<dbReference type="Pfam" id="PF00067">
    <property type="entry name" value="p450"/>
    <property type="match status" value="1"/>
</dbReference>
<dbReference type="PANTHER" id="PTHR24305">
    <property type="entry name" value="CYTOCHROME P450"/>
    <property type="match status" value="1"/>
</dbReference>
<keyword evidence="6 7" id="KW-0408">Iron</keyword>
<dbReference type="PROSITE" id="PS00086">
    <property type="entry name" value="CYTOCHROME_P450"/>
    <property type="match status" value="1"/>
</dbReference>
<dbReference type="InterPro" id="IPR002401">
    <property type="entry name" value="Cyt_P450_E_grp-I"/>
</dbReference>
<protein>
    <submittedName>
        <fullName evidence="10">Cytochrome protein</fullName>
    </submittedName>
</protein>
<organism evidence="10 11">
    <name type="scientific">Podospora didyma</name>
    <dbReference type="NCBI Taxonomy" id="330526"/>
    <lineage>
        <taxon>Eukaryota</taxon>
        <taxon>Fungi</taxon>
        <taxon>Dikarya</taxon>
        <taxon>Ascomycota</taxon>
        <taxon>Pezizomycotina</taxon>
        <taxon>Sordariomycetes</taxon>
        <taxon>Sordariomycetidae</taxon>
        <taxon>Sordariales</taxon>
        <taxon>Podosporaceae</taxon>
        <taxon>Podospora</taxon>
    </lineage>
</organism>
<keyword evidence="9" id="KW-1133">Transmembrane helix</keyword>
<evidence type="ECO:0000256" key="6">
    <source>
        <dbReference type="ARBA" id="ARBA00023004"/>
    </source>
</evidence>
<evidence type="ECO:0000256" key="2">
    <source>
        <dbReference type="ARBA" id="ARBA00010617"/>
    </source>
</evidence>
<dbReference type="GO" id="GO:0005506">
    <property type="term" value="F:iron ion binding"/>
    <property type="evidence" value="ECO:0007669"/>
    <property type="project" value="InterPro"/>
</dbReference>
<evidence type="ECO:0000313" key="11">
    <source>
        <dbReference type="Proteomes" id="UP001285441"/>
    </source>
</evidence>
<evidence type="ECO:0000256" key="3">
    <source>
        <dbReference type="ARBA" id="ARBA00022617"/>
    </source>
</evidence>
<dbReference type="Gene3D" id="1.10.630.10">
    <property type="entry name" value="Cytochrome P450"/>
    <property type="match status" value="1"/>
</dbReference>
<name>A0AAE0TVC2_9PEZI</name>
<evidence type="ECO:0000256" key="1">
    <source>
        <dbReference type="ARBA" id="ARBA00001971"/>
    </source>
</evidence>
<dbReference type="EMBL" id="JAULSW010000005">
    <property type="protein sequence ID" value="KAK3380932.1"/>
    <property type="molecule type" value="Genomic_DNA"/>
</dbReference>
<dbReference type="PANTHER" id="PTHR24305:SF96">
    <property type="entry name" value="CYTOCHROME P450 MONOOXYGENASE STCB-RELATED"/>
    <property type="match status" value="1"/>
</dbReference>
<gene>
    <name evidence="10" type="ORF">B0H63DRAFT_474606</name>
</gene>
<evidence type="ECO:0000256" key="8">
    <source>
        <dbReference type="RuleBase" id="RU000461"/>
    </source>
</evidence>
<evidence type="ECO:0000256" key="7">
    <source>
        <dbReference type="PIRSR" id="PIRSR602401-1"/>
    </source>
</evidence>
<feature type="binding site" description="axial binding residue" evidence="7">
    <location>
        <position position="435"/>
    </location>
    <ligand>
        <name>heme</name>
        <dbReference type="ChEBI" id="CHEBI:30413"/>
    </ligand>
    <ligandPart>
        <name>Fe</name>
        <dbReference type="ChEBI" id="CHEBI:18248"/>
    </ligandPart>
</feature>
<keyword evidence="4 7" id="KW-0479">Metal-binding</keyword>
<evidence type="ECO:0000256" key="5">
    <source>
        <dbReference type="ARBA" id="ARBA00023002"/>
    </source>
</evidence>
<comment type="similarity">
    <text evidence="2 8">Belongs to the cytochrome P450 family.</text>
</comment>
<keyword evidence="3 7" id="KW-0349">Heme</keyword>
<evidence type="ECO:0000256" key="4">
    <source>
        <dbReference type="ARBA" id="ARBA00022723"/>
    </source>
</evidence>
<dbReference type="PRINTS" id="PR00385">
    <property type="entry name" value="P450"/>
</dbReference>
<accession>A0AAE0TVC2</accession>
<keyword evidence="5 8" id="KW-0560">Oxidoreductase</keyword>
<keyword evidence="9" id="KW-0812">Transmembrane</keyword>
<comment type="caution">
    <text evidence="10">The sequence shown here is derived from an EMBL/GenBank/DDBJ whole genome shotgun (WGS) entry which is preliminary data.</text>
</comment>
<keyword evidence="9" id="KW-0472">Membrane</keyword>
<reference evidence="10" key="2">
    <citation type="submission" date="2023-06" db="EMBL/GenBank/DDBJ databases">
        <authorList>
            <consortium name="Lawrence Berkeley National Laboratory"/>
            <person name="Haridas S."/>
            <person name="Hensen N."/>
            <person name="Bonometti L."/>
            <person name="Westerberg I."/>
            <person name="Brannstrom I.O."/>
            <person name="Guillou S."/>
            <person name="Cros-Aarteil S."/>
            <person name="Calhoun S."/>
            <person name="Kuo A."/>
            <person name="Mondo S."/>
            <person name="Pangilinan J."/>
            <person name="Riley R."/>
            <person name="LaButti K."/>
            <person name="Andreopoulos B."/>
            <person name="Lipzen A."/>
            <person name="Chen C."/>
            <person name="Yanf M."/>
            <person name="Daum C."/>
            <person name="Ng V."/>
            <person name="Clum A."/>
            <person name="Steindorff A."/>
            <person name="Ohm R."/>
            <person name="Martin F."/>
            <person name="Silar P."/>
            <person name="Natvig D."/>
            <person name="Lalanne C."/>
            <person name="Gautier V."/>
            <person name="Ament-velasquez S.L."/>
            <person name="Kruys A."/>
            <person name="Hutchinson M.I."/>
            <person name="Powell A.J."/>
            <person name="Barry K."/>
            <person name="Miller A.N."/>
            <person name="Grigoriev I.V."/>
            <person name="Debuchy R."/>
            <person name="Gladieux P."/>
            <person name="Thoren M.H."/>
            <person name="Johannesson H."/>
        </authorList>
    </citation>
    <scope>NUCLEOTIDE SEQUENCE</scope>
    <source>
        <strain evidence="10">CBS 232.78</strain>
    </source>
</reference>
<dbReference type="CDD" id="cd11059">
    <property type="entry name" value="CYP_fungal"/>
    <property type="match status" value="1"/>
</dbReference>
<proteinExistence type="inferred from homology"/>